<gene>
    <name evidence="4" type="ORF">CLV62_12131</name>
</gene>
<proteinExistence type="predicted"/>
<keyword evidence="1 2" id="KW-0732">Signal</keyword>
<sequence length="204" mass="21996">MKKLFLTIAVALGVFTAVSAQSNMWVGGTAGIWSSKEKGGDSQLSFKVMPEFGYILNSNVGIGIALGGAHDHGSTNFDGNMFAAQESSTNTYIVNPFLRYTFLKGDLGGLFFDGGVSYGWSKGTTGGLKGSQLEVGLRPGVALSVSNKITLLGKFGFLGYQNLKYDYLTIAPSTGIYDKTTRETNSFGFDFDMRNIEFGVNYKF</sequence>
<name>A0A2V3PMQ7_9BACT</name>
<dbReference type="InterPro" id="IPR027385">
    <property type="entry name" value="Beta-barrel_OMP"/>
</dbReference>
<evidence type="ECO:0000259" key="3">
    <source>
        <dbReference type="Pfam" id="PF13505"/>
    </source>
</evidence>
<dbReference type="Pfam" id="PF13505">
    <property type="entry name" value="OMP_b-brl"/>
    <property type="match status" value="1"/>
</dbReference>
<dbReference type="RefSeq" id="WP_110311557.1">
    <property type="nucleotide sequence ID" value="NZ_QICL01000021.1"/>
</dbReference>
<comment type="caution">
    <text evidence="4">The sequence shown here is derived from an EMBL/GenBank/DDBJ whole genome shotgun (WGS) entry which is preliminary data.</text>
</comment>
<feature type="chain" id="PRO_5016020979" evidence="2">
    <location>
        <begin position="21"/>
        <end position="204"/>
    </location>
</feature>
<dbReference type="OrthoDB" id="1082240at2"/>
<dbReference type="EMBL" id="QICL01000021">
    <property type="protein sequence ID" value="PXV62208.1"/>
    <property type="molecule type" value="Genomic_DNA"/>
</dbReference>
<dbReference type="AlphaFoldDB" id="A0A2V3PMQ7"/>
<evidence type="ECO:0000313" key="5">
    <source>
        <dbReference type="Proteomes" id="UP000247973"/>
    </source>
</evidence>
<evidence type="ECO:0000256" key="1">
    <source>
        <dbReference type="ARBA" id="ARBA00022729"/>
    </source>
</evidence>
<protein>
    <submittedName>
        <fullName evidence="4">Outer membrane protein with beta-barrel domain</fullName>
    </submittedName>
</protein>
<evidence type="ECO:0000313" key="4">
    <source>
        <dbReference type="EMBL" id="PXV62208.1"/>
    </source>
</evidence>
<keyword evidence="5" id="KW-1185">Reference proteome</keyword>
<reference evidence="4 5" key="1">
    <citation type="submission" date="2018-03" db="EMBL/GenBank/DDBJ databases">
        <title>Genomic Encyclopedia of Archaeal and Bacterial Type Strains, Phase II (KMG-II): from individual species to whole genera.</title>
        <authorList>
            <person name="Goeker M."/>
        </authorList>
    </citation>
    <scope>NUCLEOTIDE SEQUENCE [LARGE SCALE GENOMIC DNA]</scope>
    <source>
        <strain evidence="4 5">DSM 100214</strain>
    </source>
</reference>
<dbReference type="Proteomes" id="UP000247973">
    <property type="component" value="Unassembled WGS sequence"/>
</dbReference>
<evidence type="ECO:0000256" key="2">
    <source>
        <dbReference type="SAM" id="SignalP"/>
    </source>
</evidence>
<organism evidence="4 5">
    <name type="scientific">Dysgonomonas alginatilytica</name>
    <dbReference type="NCBI Taxonomy" id="1605892"/>
    <lineage>
        <taxon>Bacteria</taxon>
        <taxon>Pseudomonadati</taxon>
        <taxon>Bacteroidota</taxon>
        <taxon>Bacteroidia</taxon>
        <taxon>Bacteroidales</taxon>
        <taxon>Dysgonomonadaceae</taxon>
        <taxon>Dysgonomonas</taxon>
    </lineage>
</organism>
<feature type="domain" description="Outer membrane protein beta-barrel" evidence="3">
    <location>
        <begin position="8"/>
        <end position="204"/>
    </location>
</feature>
<accession>A0A2V3PMQ7</accession>
<feature type="signal peptide" evidence="2">
    <location>
        <begin position="1"/>
        <end position="20"/>
    </location>
</feature>